<dbReference type="PATRIC" id="fig|1678840.3.peg.1420"/>
<dbReference type="InterPro" id="IPR051849">
    <property type="entry name" value="GAG-degrading_sulfatase"/>
</dbReference>
<organism evidence="2">
    <name type="scientific">Flexilinea flocculi</name>
    <dbReference type="NCBI Taxonomy" id="1678840"/>
    <lineage>
        <taxon>Bacteria</taxon>
        <taxon>Bacillati</taxon>
        <taxon>Chloroflexota</taxon>
        <taxon>Anaerolineae</taxon>
        <taxon>Anaerolineales</taxon>
        <taxon>Anaerolineaceae</taxon>
        <taxon>Flexilinea</taxon>
    </lineage>
</organism>
<dbReference type="PANTHER" id="PTHR46615">
    <property type="entry name" value="ARYLSULFATASE K"/>
    <property type="match status" value="1"/>
</dbReference>
<name>A0A0S7BIM1_9CHLR</name>
<proteinExistence type="predicted"/>
<dbReference type="RefSeq" id="WP_062279309.1">
    <property type="nucleotide sequence ID" value="NZ_DF968181.1"/>
</dbReference>
<dbReference type="Proteomes" id="UP000053370">
    <property type="component" value="Unassembled WGS sequence"/>
</dbReference>
<evidence type="ECO:0000313" key="3">
    <source>
        <dbReference type="Proteomes" id="UP000053370"/>
    </source>
</evidence>
<protein>
    <submittedName>
        <fullName evidence="2">Sulfatase</fullName>
    </submittedName>
</protein>
<dbReference type="OrthoDB" id="9765065at2"/>
<evidence type="ECO:0000259" key="1">
    <source>
        <dbReference type="Pfam" id="PF00884"/>
    </source>
</evidence>
<dbReference type="EMBL" id="DF968181">
    <property type="protein sequence ID" value="GAP40213.1"/>
    <property type="molecule type" value="Genomic_DNA"/>
</dbReference>
<reference evidence="2" key="1">
    <citation type="journal article" date="2015" name="Genome Announc.">
        <title>Draft Genome Sequence of Anaerolineae Strain TC1, a Novel Isolate from a Methanogenic Wastewater Treatment System.</title>
        <authorList>
            <person name="Matsuura N."/>
            <person name="Tourlousse D.M."/>
            <person name="Sun L."/>
            <person name="Toyonaga M."/>
            <person name="Kuroda K."/>
            <person name="Ohashi A."/>
            <person name="Cruz R."/>
            <person name="Yamaguchi T."/>
            <person name="Sekiguchi Y."/>
        </authorList>
    </citation>
    <scope>NUCLEOTIDE SEQUENCE [LARGE SCALE GENOMIC DNA]</scope>
    <source>
        <strain evidence="2">TC1</strain>
    </source>
</reference>
<dbReference type="InterPro" id="IPR017850">
    <property type="entry name" value="Alkaline_phosphatase_core_sf"/>
</dbReference>
<gene>
    <name evidence="2" type="ORF">ATC1_13179</name>
</gene>
<dbReference type="SUPFAM" id="SSF53649">
    <property type="entry name" value="Alkaline phosphatase-like"/>
    <property type="match status" value="1"/>
</dbReference>
<evidence type="ECO:0000313" key="2">
    <source>
        <dbReference type="EMBL" id="GAP40213.1"/>
    </source>
</evidence>
<dbReference type="PANTHER" id="PTHR46615:SF1">
    <property type="entry name" value="ARYLSULFATASE K"/>
    <property type="match status" value="1"/>
</dbReference>
<dbReference type="Gene3D" id="3.40.720.10">
    <property type="entry name" value="Alkaline Phosphatase, subunit A"/>
    <property type="match status" value="1"/>
</dbReference>
<sequence length="430" mass="47031">MKTQVTKHNFFLTMILFLLVFTISSIMVVNAEGEETGISMEENGLPVTILDEPIPLAELPFRNVVLLLTEGENYNVDLSENGKLSARAWMKQNGITFEKNFAESVDPASASGTVFTGLLNGEIGEYKKTIGQMMLAAGYYTAYKGVFPKSTPELASLDGFGFFDWTPITDATTANNQEIASDTIAWLKDTGAVKNENGQSFFLVVNFASLLDNVPSDPEEFNKAYLQSLQENDKLVYDILLTMNDLGLLHDTIILMTSTTTANALNALQTKTVNVNTIRTPMMIYHPSFGGGQTVQNITSQRDLAVTLLDLTNVEDFLKTMIFGDLPGKSLIPYLAGEGSLIDESGKVVTISESGVPLAEDPFGDSIPFSDPTLSMDGVITNQYMFTRNNSTNERFLYDLNEDPDGVKNLAADPAYADVVSTLEKQLTGE</sequence>
<feature type="domain" description="Sulfatase N-terminal" evidence="1">
    <location>
        <begin position="62"/>
        <end position="314"/>
    </location>
</feature>
<keyword evidence="3" id="KW-1185">Reference proteome</keyword>
<accession>A0A0S7BIM1</accession>
<dbReference type="GO" id="GO:0004065">
    <property type="term" value="F:arylsulfatase activity"/>
    <property type="evidence" value="ECO:0007669"/>
    <property type="project" value="TreeGrafter"/>
</dbReference>
<dbReference type="InterPro" id="IPR000917">
    <property type="entry name" value="Sulfatase_N"/>
</dbReference>
<dbReference type="Pfam" id="PF00884">
    <property type="entry name" value="Sulfatase"/>
    <property type="match status" value="1"/>
</dbReference>
<dbReference type="STRING" id="1678840.ATC1_13179"/>
<dbReference type="GO" id="GO:0015024">
    <property type="term" value="F:glucuronate-2-sulfatase activity"/>
    <property type="evidence" value="ECO:0007669"/>
    <property type="project" value="TreeGrafter"/>
</dbReference>
<dbReference type="AlphaFoldDB" id="A0A0S7BIM1"/>